<gene>
    <name evidence="3" type="ORF">DPM35_29335</name>
</gene>
<dbReference type="AlphaFoldDB" id="A0A330GIH0"/>
<evidence type="ECO:0000259" key="2">
    <source>
        <dbReference type="Pfam" id="PF07506"/>
    </source>
</evidence>
<reference evidence="3 4" key="1">
    <citation type="submission" date="2018-07" db="EMBL/GenBank/DDBJ databases">
        <title>Diversity of Mesorhizobium strains in Brazil.</title>
        <authorList>
            <person name="Helene L.C.F."/>
            <person name="Dall'Agnol R."/>
            <person name="Delamuta J.R.M."/>
            <person name="Hungria M."/>
        </authorList>
    </citation>
    <scope>NUCLEOTIDE SEQUENCE [LARGE SCALE GENOMIC DNA]</scope>
    <source>
        <strain evidence="3 4">CNPSo 3140</strain>
    </source>
</reference>
<feature type="region of interest" description="Disordered" evidence="1">
    <location>
        <begin position="70"/>
        <end position="89"/>
    </location>
</feature>
<dbReference type="Proteomes" id="UP000251956">
    <property type="component" value="Unassembled WGS sequence"/>
</dbReference>
<evidence type="ECO:0000313" key="4">
    <source>
        <dbReference type="Proteomes" id="UP000251956"/>
    </source>
</evidence>
<comment type="caution">
    <text evidence="3">The sequence shown here is derived from an EMBL/GenBank/DDBJ whole genome shotgun (WGS) entry which is preliminary data.</text>
</comment>
<keyword evidence="4" id="KW-1185">Reference proteome</keyword>
<feature type="domain" description="RepB plasmid partition" evidence="2">
    <location>
        <begin position="48"/>
        <end position="230"/>
    </location>
</feature>
<name>A0A330GIH0_9HYPH</name>
<dbReference type="EMBL" id="QMBQ01000011">
    <property type="protein sequence ID" value="RAZ72486.1"/>
    <property type="molecule type" value="Genomic_DNA"/>
</dbReference>
<dbReference type="InterPro" id="IPR011111">
    <property type="entry name" value="Plasmid_RepB"/>
</dbReference>
<feature type="compositionally biased region" description="Polar residues" evidence="1">
    <location>
        <begin position="75"/>
        <end position="89"/>
    </location>
</feature>
<organism evidence="3 4">
    <name type="scientific">Mesorhizobium atlanticum</name>
    <dbReference type="NCBI Taxonomy" id="2233532"/>
    <lineage>
        <taxon>Bacteria</taxon>
        <taxon>Pseudomonadati</taxon>
        <taxon>Pseudomonadota</taxon>
        <taxon>Alphaproteobacteria</taxon>
        <taxon>Hyphomicrobiales</taxon>
        <taxon>Phyllobacteriaceae</taxon>
        <taxon>Mesorhizobium</taxon>
    </lineage>
</organism>
<evidence type="ECO:0000256" key="1">
    <source>
        <dbReference type="SAM" id="MobiDB-lite"/>
    </source>
</evidence>
<sequence>MRRSTPEFLRIYEAECRRKRVFVEEVEELERRLNRIAVTVRLITGDPQFRALLASEGLAAMPKTLALRFSDSPPAHTSSQPASAEANPTSAGEICPEVLALLRDCTGPAGLFALLRLVHPVRQMEIARLMIARGPVSLNYVKMLVALTPLSLLVKDIQPLHELSSFSENRRVEMEQELAKLSGAFLGALDRRGPASLELVAACRYFDRLMNNSSVVRYLARNFPGRFEEFHSLSLPVFN</sequence>
<accession>A0A330GIH0</accession>
<proteinExistence type="predicted"/>
<protein>
    <recommendedName>
        <fullName evidence="2">RepB plasmid partition domain-containing protein</fullName>
    </recommendedName>
</protein>
<evidence type="ECO:0000313" key="3">
    <source>
        <dbReference type="EMBL" id="RAZ72486.1"/>
    </source>
</evidence>
<dbReference type="Pfam" id="PF07506">
    <property type="entry name" value="RepB"/>
    <property type="match status" value="1"/>
</dbReference>
<dbReference type="OrthoDB" id="7632576at2"/>